<dbReference type="OrthoDB" id="9801441at2"/>
<feature type="domain" description="ABC transporter" evidence="3">
    <location>
        <begin position="289"/>
        <end position="497"/>
    </location>
</feature>
<keyword evidence="2" id="KW-0067">ATP-binding</keyword>
<dbReference type="InterPro" id="IPR027417">
    <property type="entry name" value="P-loop_NTPase"/>
</dbReference>
<evidence type="ECO:0000259" key="3">
    <source>
        <dbReference type="PROSITE" id="PS50893"/>
    </source>
</evidence>
<dbReference type="GO" id="GO:0005524">
    <property type="term" value="F:ATP binding"/>
    <property type="evidence" value="ECO:0007669"/>
    <property type="project" value="UniProtKB-KW"/>
</dbReference>
<evidence type="ECO:0000313" key="4">
    <source>
        <dbReference type="EMBL" id="APC42174.1"/>
    </source>
</evidence>
<dbReference type="InterPro" id="IPR051309">
    <property type="entry name" value="ABCF_ATPase"/>
</dbReference>
<dbReference type="PANTHER" id="PTHR42855:SF2">
    <property type="entry name" value="DRUG RESISTANCE ABC TRANSPORTER,ATP-BINDING PROTEIN"/>
    <property type="match status" value="1"/>
</dbReference>
<dbReference type="Proteomes" id="UP000182569">
    <property type="component" value="Chromosome"/>
</dbReference>
<organism evidence="4 5">
    <name type="scientific">Clostridium estertheticum subsp. estertheticum</name>
    <dbReference type="NCBI Taxonomy" id="1552"/>
    <lineage>
        <taxon>Bacteria</taxon>
        <taxon>Bacillati</taxon>
        <taxon>Bacillota</taxon>
        <taxon>Clostridia</taxon>
        <taxon>Eubacteriales</taxon>
        <taxon>Clostridiaceae</taxon>
        <taxon>Clostridium</taxon>
    </lineage>
</organism>
<proteinExistence type="predicted"/>
<dbReference type="InterPro" id="IPR017871">
    <property type="entry name" value="ABC_transporter-like_CS"/>
</dbReference>
<accession>A0A1J0GMP7</accession>
<evidence type="ECO:0000256" key="2">
    <source>
        <dbReference type="ARBA" id="ARBA00022840"/>
    </source>
</evidence>
<keyword evidence="1" id="KW-0547">Nucleotide-binding</keyword>
<gene>
    <name evidence="4" type="ORF">A7L45_19980</name>
</gene>
<dbReference type="RefSeq" id="WP_071614465.1">
    <property type="nucleotide sequence ID" value="NZ_CP015756.1"/>
</dbReference>
<dbReference type="PROSITE" id="PS50893">
    <property type="entry name" value="ABC_TRANSPORTER_2"/>
    <property type="match status" value="2"/>
</dbReference>
<name>A0A1J0GMP7_9CLOT</name>
<dbReference type="CDD" id="cd03221">
    <property type="entry name" value="ABCF_EF-3"/>
    <property type="match status" value="2"/>
</dbReference>
<evidence type="ECO:0000256" key="1">
    <source>
        <dbReference type="ARBA" id="ARBA00022741"/>
    </source>
</evidence>
<dbReference type="InterPro" id="IPR003593">
    <property type="entry name" value="AAA+_ATPase"/>
</dbReference>
<dbReference type="SMART" id="SM00382">
    <property type="entry name" value="AAA"/>
    <property type="match status" value="2"/>
</dbReference>
<evidence type="ECO:0000313" key="5">
    <source>
        <dbReference type="Proteomes" id="UP000182569"/>
    </source>
</evidence>
<feature type="domain" description="ABC transporter" evidence="3">
    <location>
        <begin position="4"/>
        <end position="194"/>
    </location>
</feature>
<dbReference type="KEGG" id="ceu:A7L45_19980"/>
<reference evidence="5" key="1">
    <citation type="journal article" date="2016" name="Front. Microbiol.">
        <title>Complete Genome Sequence of Clostridium estertheticum DSM 8809, a Microbe Identified in Spoiled Vacuum Packed Beef.</title>
        <authorList>
            <person name="Yu Z."/>
            <person name="Gunn L."/>
            <person name="Brennan E."/>
            <person name="Reid R."/>
            <person name="Wall P.G."/>
            <person name="Gaora O.P."/>
            <person name="Hurley D."/>
            <person name="Bolton D."/>
            <person name="Fanning S."/>
        </authorList>
    </citation>
    <scope>NUCLEOTIDE SEQUENCE [LARGE SCALE GENOMIC DNA]</scope>
    <source>
        <strain evidence="5">DSM 8809</strain>
    </source>
</reference>
<dbReference type="NCBIfam" id="NF000355">
    <property type="entry name" value="ribo_prot_ABC_F"/>
    <property type="match status" value="1"/>
</dbReference>
<dbReference type="AlphaFoldDB" id="A0A1J0GMP7"/>
<dbReference type="STRING" id="1552.A7L45_19980"/>
<dbReference type="Pfam" id="PF00005">
    <property type="entry name" value="ABC_tran"/>
    <property type="match status" value="2"/>
</dbReference>
<sequence length="546" mass="62702">MLILQIRDIKKSFGDRLLFDIKNLKIDSEEKIGIVGLNGTGKTTLMDILSKTLVPDEGYVDIYGSYSYITQLDYSFNEKPFAQVARLFKVPINHSNFMSGGEKTRLKIANSLSGKTNIIFADEPTSNLDIEGIKLLEEKLLAYKGALVLISHDRFFLDKLCNKIIELENGKIKIYNGNYSFYKKHKQLEIERQSIEYVQFIRDKRGLEESIVDRKHRKDTMRKTPKRMGNSEARLHRLGNQKAEKNVDNAAKSLKSRLDKLEIKDKPLDIYMTKVDIQKTEKLHSKILIKGSRLSKSFGSRKIFENANFQIGNGWKIALIGNNGCGKSTLIRMIMDKDSNISSSSTLKIGYFNQDLSMLDEEKSILENVIRESVYDETFVRILLARLLIRGEDIHKKINFLSGGERVKVSFAKIFTSDINMLILDEPTNYLDIYSSEAIETALKEFNGTILFVSHDRKFISEVADHLMIINNNKIEAFSGGYNEYLRKQNEESQGFNKKDRRLIIENKISEVLGKISMPSKKDNVELLDLKYKDLIKELKDIKNLD</sequence>
<dbReference type="PROSITE" id="PS00211">
    <property type="entry name" value="ABC_TRANSPORTER_1"/>
    <property type="match status" value="2"/>
</dbReference>
<dbReference type="Gene3D" id="3.40.50.300">
    <property type="entry name" value="P-loop containing nucleotide triphosphate hydrolases"/>
    <property type="match status" value="3"/>
</dbReference>
<dbReference type="SUPFAM" id="SSF52540">
    <property type="entry name" value="P-loop containing nucleoside triphosphate hydrolases"/>
    <property type="match status" value="2"/>
</dbReference>
<dbReference type="GO" id="GO:0016887">
    <property type="term" value="F:ATP hydrolysis activity"/>
    <property type="evidence" value="ECO:0007669"/>
    <property type="project" value="InterPro"/>
</dbReference>
<keyword evidence="5" id="KW-1185">Reference proteome</keyword>
<protein>
    <submittedName>
        <fullName evidence="4">ABC transporter</fullName>
    </submittedName>
</protein>
<dbReference type="InterPro" id="IPR003439">
    <property type="entry name" value="ABC_transporter-like_ATP-bd"/>
</dbReference>
<dbReference type="PANTHER" id="PTHR42855">
    <property type="entry name" value="ABC TRANSPORTER ATP-BINDING SUBUNIT"/>
    <property type="match status" value="1"/>
</dbReference>
<dbReference type="EMBL" id="CP015756">
    <property type="protein sequence ID" value="APC42174.1"/>
    <property type="molecule type" value="Genomic_DNA"/>
</dbReference>